<keyword evidence="2" id="KW-1185">Reference proteome</keyword>
<dbReference type="AlphaFoldDB" id="A0A0J6UWT2"/>
<dbReference type="RefSeq" id="WP_048454224.1">
    <property type="nucleotide sequence ID" value="NZ_JBNNPJ010000049.1"/>
</dbReference>
<dbReference type="PATRIC" id="fig|1187852.3.peg.3897"/>
<evidence type="ECO:0000313" key="1">
    <source>
        <dbReference type="EMBL" id="KMO30751.1"/>
    </source>
</evidence>
<evidence type="ECO:0000313" key="2">
    <source>
        <dbReference type="Proteomes" id="UP000036449"/>
    </source>
</evidence>
<gene>
    <name evidence="1" type="ORF">VQ03_28200</name>
</gene>
<accession>A0A0J6UWT2</accession>
<dbReference type="EMBL" id="LABZ01000265">
    <property type="protein sequence ID" value="KMO30751.1"/>
    <property type="molecule type" value="Genomic_DNA"/>
</dbReference>
<proteinExistence type="predicted"/>
<organism evidence="1 2">
    <name type="scientific">Methylobacterium tarhaniae</name>
    <dbReference type="NCBI Taxonomy" id="1187852"/>
    <lineage>
        <taxon>Bacteria</taxon>
        <taxon>Pseudomonadati</taxon>
        <taxon>Pseudomonadota</taxon>
        <taxon>Alphaproteobacteria</taxon>
        <taxon>Hyphomicrobiales</taxon>
        <taxon>Methylobacteriaceae</taxon>
        <taxon>Methylobacterium</taxon>
    </lineage>
</organism>
<dbReference type="Proteomes" id="UP000036449">
    <property type="component" value="Unassembled WGS sequence"/>
</dbReference>
<sequence>MTRIGMSLLAAAVGLGAAWPAEAFWVARDWRGIAVGGIRAPLVAREAFVGRCWRCAPFLAAAPALAAAAVGTGAAVAAAPAPAAAPAAVPAAPAPAAGAAGKPAAPTQVAQANSASTHCAAGLPADSKMIYDASIRNMKSLETLRDTVVAETRSLVEAGRLSEAEARPAAEKAGTCLRLLAHP</sequence>
<comment type="caution">
    <text evidence="1">The sequence shown here is derived from an EMBL/GenBank/DDBJ whole genome shotgun (WGS) entry which is preliminary data.</text>
</comment>
<dbReference type="OrthoDB" id="8002773at2"/>
<reference evidence="1 2" key="1">
    <citation type="submission" date="2015-03" db="EMBL/GenBank/DDBJ databases">
        <title>Genome sequencing of Methylobacterium tarhaniae DSM 25844.</title>
        <authorList>
            <person name="Chaudhry V."/>
            <person name="Patil P.B."/>
        </authorList>
    </citation>
    <scope>NUCLEOTIDE SEQUENCE [LARGE SCALE GENOMIC DNA]</scope>
    <source>
        <strain evidence="1 2">DSM 25844</strain>
    </source>
</reference>
<protein>
    <submittedName>
        <fullName evidence="1">Uncharacterized protein</fullName>
    </submittedName>
</protein>
<name>A0A0J6UWT2_9HYPH</name>